<proteinExistence type="predicted"/>
<name>A0AAE3XJL3_9BACT</name>
<organism evidence="2 3">
    <name type="scientific">Aureibacter tunicatorum</name>
    <dbReference type="NCBI Taxonomy" id="866807"/>
    <lineage>
        <taxon>Bacteria</taxon>
        <taxon>Pseudomonadati</taxon>
        <taxon>Bacteroidota</taxon>
        <taxon>Cytophagia</taxon>
        <taxon>Cytophagales</taxon>
        <taxon>Persicobacteraceae</taxon>
        <taxon>Aureibacter</taxon>
    </lineage>
</organism>
<keyword evidence="3" id="KW-1185">Reference proteome</keyword>
<dbReference type="PANTHER" id="PTHR23308">
    <property type="entry name" value="NUCLEAR INHIBITOR OF PROTEIN PHOSPHATASE-1"/>
    <property type="match status" value="1"/>
</dbReference>
<dbReference type="EMBL" id="JAVDQD010000001">
    <property type="protein sequence ID" value="MDR6237650.1"/>
    <property type="molecule type" value="Genomic_DNA"/>
</dbReference>
<dbReference type="Proteomes" id="UP001185092">
    <property type="component" value="Unassembled WGS sequence"/>
</dbReference>
<accession>A0AAE3XJL3</accession>
<gene>
    <name evidence="2" type="ORF">HNQ88_000626</name>
</gene>
<dbReference type="InterPro" id="IPR000253">
    <property type="entry name" value="FHA_dom"/>
</dbReference>
<dbReference type="Pfam" id="PF00498">
    <property type="entry name" value="FHA"/>
    <property type="match status" value="1"/>
</dbReference>
<dbReference type="InterPro" id="IPR008984">
    <property type="entry name" value="SMAD_FHA_dom_sf"/>
</dbReference>
<dbReference type="RefSeq" id="WP_309937117.1">
    <property type="nucleotide sequence ID" value="NZ_AP025305.1"/>
</dbReference>
<dbReference type="CDD" id="cd00060">
    <property type="entry name" value="FHA"/>
    <property type="match status" value="1"/>
</dbReference>
<comment type="caution">
    <text evidence="2">The sequence shown here is derived from an EMBL/GenBank/DDBJ whole genome shotgun (WGS) entry which is preliminary data.</text>
</comment>
<dbReference type="Gene3D" id="2.60.200.20">
    <property type="match status" value="1"/>
</dbReference>
<dbReference type="AlphaFoldDB" id="A0AAE3XJL3"/>
<protein>
    <recommendedName>
        <fullName evidence="1">FHA domain-containing protein</fullName>
    </recommendedName>
</protein>
<dbReference type="PROSITE" id="PS50006">
    <property type="entry name" value="FHA_DOMAIN"/>
    <property type="match status" value="1"/>
</dbReference>
<dbReference type="InterPro" id="IPR050923">
    <property type="entry name" value="Cell_Proc_Reg/RNA_Proc"/>
</dbReference>
<sequence length="311" mass="36477">MGIIKSTQSQRSFILHSQYTIGRDVNNMYRLHVSDVSRKHAVIFWEVGLWKLTDHSTNGTMLNGKHVNHETVELKVGDRIVFSNEIEDELTVMDLASPSSYLLASHPDYRFIELRDQVVLSQESELNYSLFLNKDQSWVLDNCDEEVVLRHGEKYNIMHCEYEFFENNSLEETVKNNDIASQACFEFMLSYDEENVFSKIKINDLTMDLGGKVFNQLLLLLARMKKRDMDEGIEESASGWVAVSDLERMLGKELFKDVDVYYINILIHRLRKFLTELKPYGYLFANVIERRKGKLRFNFSRFEIKKEAFYA</sequence>
<dbReference type="SUPFAM" id="SSF49879">
    <property type="entry name" value="SMAD/FHA domain"/>
    <property type="match status" value="1"/>
</dbReference>
<feature type="domain" description="FHA" evidence="1">
    <location>
        <begin position="19"/>
        <end position="67"/>
    </location>
</feature>
<reference evidence="2" key="1">
    <citation type="submission" date="2023-07" db="EMBL/GenBank/DDBJ databases">
        <title>Genomic Encyclopedia of Type Strains, Phase IV (KMG-IV): sequencing the most valuable type-strain genomes for metagenomic binning, comparative biology and taxonomic classification.</title>
        <authorList>
            <person name="Goeker M."/>
        </authorList>
    </citation>
    <scope>NUCLEOTIDE SEQUENCE</scope>
    <source>
        <strain evidence="2">DSM 26174</strain>
    </source>
</reference>
<dbReference type="SMART" id="SM00240">
    <property type="entry name" value="FHA"/>
    <property type="match status" value="1"/>
</dbReference>
<evidence type="ECO:0000313" key="2">
    <source>
        <dbReference type="EMBL" id="MDR6237650.1"/>
    </source>
</evidence>
<evidence type="ECO:0000259" key="1">
    <source>
        <dbReference type="PROSITE" id="PS50006"/>
    </source>
</evidence>
<evidence type="ECO:0000313" key="3">
    <source>
        <dbReference type="Proteomes" id="UP001185092"/>
    </source>
</evidence>